<name>A0A3Q0IUD1_DIACI</name>
<dbReference type="Pfam" id="PF00096">
    <property type="entry name" value="zf-C2H2"/>
    <property type="match status" value="2"/>
</dbReference>
<dbReference type="PANTHER" id="PTHR24379:SF121">
    <property type="entry name" value="C2H2-TYPE DOMAIN-CONTAINING PROTEIN"/>
    <property type="match status" value="1"/>
</dbReference>
<keyword evidence="4" id="KW-0862">Zinc</keyword>
<dbReference type="GO" id="GO:0005634">
    <property type="term" value="C:nucleus"/>
    <property type="evidence" value="ECO:0007669"/>
    <property type="project" value="UniProtKB-ARBA"/>
</dbReference>
<dbReference type="SUPFAM" id="SSF57667">
    <property type="entry name" value="beta-beta-alpha zinc fingers"/>
    <property type="match status" value="3"/>
</dbReference>
<dbReference type="PROSITE" id="PS50157">
    <property type="entry name" value="ZINC_FINGER_C2H2_2"/>
    <property type="match status" value="4"/>
</dbReference>
<dbReference type="GeneID" id="113467725"/>
<accession>A0A3Q0IUD1</accession>
<keyword evidence="2" id="KW-0677">Repeat</keyword>
<dbReference type="STRING" id="121845.A0A3Q0IUD1"/>
<evidence type="ECO:0000313" key="8">
    <source>
        <dbReference type="RefSeq" id="XP_026679876.1"/>
    </source>
</evidence>
<reference evidence="8" key="1">
    <citation type="submission" date="2025-08" db="UniProtKB">
        <authorList>
            <consortium name="RefSeq"/>
        </authorList>
    </citation>
    <scope>IDENTIFICATION</scope>
</reference>
<dbReference type="AlphaFoldDB" id="A0A3Q0IUD1"/>
<dbReference type="PROSITE" id="PS00028">
    <property type="entry name" value="ZINC_FINGER_C2H2_1"/>
    <property type="match status" value="5"/>
</dbReference>
<dbReference type="PANTHER" id="PTHR24379">
    <property type="entry name" value="KRAB AND ZINC FINGER DOMAIN-CONTAINING"/>
    <property type="match status" value="1"/>
</dbReference>
<dbReference type="InterPro" id="IPR013087">
    <property type="entry name" value="Znf_C2H2_type"/>
</dbReference>
<evidence type="ECO:0000259" key="6">
    <source>
        <dbReference type="PROSITE" id="PS50157"/>
    </source>
</evidence>
<feature type="domain" description="C2H2-type" evidence="6">
    <location>
        <begin position="117"/>
        <end position="140"/>
    </location>
</feature>
<dbReference type="PaxDb" id="121845-A0A3Q0IUD1"/>
<dbReference type="GO" id="GO:0008270">
    <property type="term" value="F:zinc ion binding"/>
    <property type="evidence" value="ECO:0007669"/>
    <property type="project" value="UniProtKB-KW"/>
</dbReference>
<evidence type="ECO:0000256" key="1">
    <source>
        <dbReference type="ARBA" id="ARBA00022723"/>
    </source>
</evidence>
<evidence type="ECO:0000256" key="2">
    <source>
        <dbReference type="ARBA" id="ARBA00022737"/>
    </source>
</evidence>
<dbReference type="Gene3D" id="3.30.160.60">
    <property type="entry name" value="Classic Zinc Finger"/>
    <property type="match status" value="3"/>
</dbReference>
<dbReference type="KEGG" id="dci:113467725"/>
<dbReference type="InterPro" id="IPR036236">
    <property type="entry name" value="Znf_C2H2_sf"/>
</dbReference>
<evidence type="ECO:0000313" key="7">
    <source>
        <dbReference type="Proteomes" id="UP000079169"/>
    </source>
</evidence>
<protein>
    <submittedName>
        <fullName evidence="8">Zinc finger protein 431-like</fullName>
    </submittedName>
</protein>
<dbReference type="Proteomes" id="UP000079169">
    <property type="component" value="Unplaced"/>
</dbReference>
<keyword evidence="1" id="KW-0479">Metal-binding</keyword>
<dbReference type="FunFam" id="3.30.160.60:FF:000446">
    <property type="entry name" value="Zinc finger protein"/>
    <property type="match status" value="1"/>
</dbReference>
<feature type="domain" description="C2H2-type" evidence="6">
    <location>
        <begin position="31"/>
        <end position="59"/>
    </location>
</feature>
<organism evidence="7 8">
    <name type="scientific">Diaphorina citri</name>
    <name type="common">Asian citrus psyllid</name>
    <dbReference type="NCBI Taxonomy" id="121845"/>
    <lineage>
        <taxon>Eukaryota</taxon>
        <taxon>Metazoa</taxon>
        <taxon>Ecdysozoa</taxon>
        <taxon>Arthropoda</taxon>
        <taxon>Hexapoda</taxon>
        <taxon>Insecta</taxon>
        <taxon>Pterygota</taxon>
        <taxon>Neoptera</taxon>
        <taxon>Paraneoptera</taxon>
        <taxon>Hemiptera</taxon>
        <taxon>Sternorrhyncha</taxon>
        <taxon>Psylloidea</taxon>
        <taxon>Psyllidae</taxon>
        <taxon>Diaphorininae</taxon>
        <taxon>Diaphorina</taxon>
    </lineage>
</organism>
<evidence type="ECO:0000256" key="3">
    <source>
        <dbReference type="ARBA" id="ARBA00022771"/>
    </source>
</evidence>
<sequence>MFRCEECDINFPSKMRHTFHLQHHLEDPMQLKCDICFTDFDDENSLYDHVRFIHVQDNQLKCTICNKENFKNQLSLSIHMRYHENVREYECEICKKKFINKSTLKEHSVSHMSVKPFKCEICGHYLSRASRLRAHLKAHSVVASNNKVQNCKKCFKCCQVFPSNEENLRKHFEKVHFDLEFDEAHFYDVVLKCVYRCEFCDSCFNVPHELNRHRFANHPEPDSPTAFSCMLGYHREQYCCVTINRNQSSQTLTRHRSS</sequence>
<feature type="domain" description="C2H2-type" evidence="6">
    <location>
        <begin position="89"/>
        <end position="116"/>
    </location>
</feature>
<keyword evidence="7" id="KW-1185">Reference proteome</keyword>
<evidence type="ECO:0000256" key="5">
    <source>
        <dbReference type="PROSITE-ProRule" id="PRU00042"/>
    </source>
</evidence>
<dbReference type="SMART" id="SM00355">
    <property type="entry name" value="ZnF_C2H2"/>
    <property type="match status" value="7"/>
</dbReference>
<feature type="domain" description="C2H2-type" evidence="6">
    <location>
        <begin position="195"/>
        <end position="223"/>
    </location>
</feature>
<dbReference type="RefSeq" id="XP_026679876.1">
    <property type="nucleotide sequence ID" value="XM_026824075.1"/>
</dbReference>
<keyword evidence="3 5" id="KW-0863">Zinc-finger</keyword>
<evidence type="ECO:0000256" key="4">
    <source>
        <dbReference type="ARBA" id="ARBA00022833"/>
    </source>
</evidence>
<gene>
    <name evidence="8" type="primary">LOC113467725</name>
</gene>
<proteinExistence type="predicted"/>